<reference evidence="1" key="3">
    <citation type="submission" date="2025-09" db="UniProtKB">
        <authorList>
            <consortium name="Ensembl"/>
        </authorList>
    </citation>
    <scope>IDENTIFICATION</scope>
</reference>
<dbReference type="Ensembl" id="ENSMFAT00000086499.1">
    <property type="protein sequence ID" value="ENSMFAP00000048653.1"/>
    <property type="gene ID" value="ENSMFAG00000055603.1"/>
</dbReference>
<dbReference type="Proteomes" id="UP000233100">
    <property type="component" value="Chromosome 6"/>
</dbReference>
<protein>
    <submittedName>
        <fullName evidence="1">Uncharacterized protein</fullName>
    </submittedName>
</protein>
<accession>A0A7N9CH20</accession>
<name>A0A7N9CH20_MACFA</name>
<organism evidence="1 2">
    <name type="scientific">Macaca fascicularis</name>
    <name type="common">Crab-eating macaque</name>
    <name type="synonym">Cynomolgus monkey</name>
    <dbReference type="NCBI Taxonomy" id="9541"/>
    <lineage>
        <taxon>Eukaryota</taxon>
        <taxon>Metazoa</taxon>
        <taxon>Chordata</taxon>
        <taxon>Craniata</taxon>
        <taxon>Vertebrata</taxon>
        <taxon>Euteleostomi</taxon>
        <taxon>Mammalia</taxon>
        <taxon>Eutheria</taxon>
        <taxon>Euarchontoglires</taxon>
        <taxon>Primates</taxon>
        <taxon>Haplorrhini</taxon>
        <taxon>Catarrhini</taxon>
        <taxon>Cercopithecidae</taxon>
        <taxon>Cercopithecinae</taxon>
        <taxon>Macaca</taxon>
    </lineage>
</organism>
<dbReference type="AlphaFoldDB" id="A0A7N9CH20"/>
<keyword evidence="2" id="KW-1185">Reference proteome</keyword>
<evidence type="ECO:0000313" key="2">
    <source>
        <dbReference type="Proteomes" id="UP000233100"/>
    </source>
</evidence>
<sequence>KIGVCWFQDGRIGTAPVSSSQCERCRRWVISAFPTEVPGSSHWGLLDSGCSPRSVSQSRVGCCLTRKVQGVREFPFLAKGSRDRWYLENQDTPTLILHFSNGLSKRHTSRLYPVPGSEGPMPTEPCSLLAQQSEIKLQGSS</sequence>
<proteinExistence type="predicted"/>
<dbReference type="GeneTree" id="ENSGT00980000202101"/>
<reference evidence="1" key="2">
    <citation type="submission" date="2025-08" db="UniProtKB">
        <authorList>
            <consortium name="Ensembl"/>
        </authorList>
    </citation>
    <scope>IDENTIFICATION</scope>
</reference>
<reference evidence="1 2" key="1">
    <citation type="submission" date="2013-03" db="EMBL/GenBank/DDBJ databases">
        <authorList>
            <person name="Warren W."/>
            <person name="Wilson R.K."/>
        </authorList>
    </citation>
    <scope>NUCLEOTIDE SEQUENCE</scope>
</reference>
<evidence type="ECO:0000313" key="1">
    <source>
        <dbReference type="Ensembl" id="ENSMFAP00000048653.1"/>
    </source>
</evidence>